<keyword evidence="6" id="KW-0472">Membrane</keyword>
<sequence>MRVAEQIRRIERMTGLDRTVAVLRRAVDAIPPGRFRDTLNGIPLGHPLHPVLVQVPIGSWMSAAVLDAFPGHERAAHRLVTLGIVAAAPAALAGAVDWSHQQQRHRRVGLVHAAANTAALGLYALSSAARSRGRHGLGRAIGLAGLTAVGIGGLLGGHIAYSLAGGASHSDYLLDRLPGDWHDIGALHEFAEGRPVHGMLGDTPIMAVRTGEEVRVLVETCGHMGGPLSRGTVADGCVTCPWHGSTFRLSDGAVMRGPATAPQPVLDVRVHDGVVSVRRPQPVATVPRQREEAVPVEPAAPRENE</sequence>
<dbReference type="CDD" id="cd03467">
    <property type="entry name" value="Rieske"/>
    <property type="match status" value="1"/>
</dbReference>
<organism evidence="8 9">
    <name type="scientific">Marinactinospora rubrisoli</name>
    <dbReference type="NCBI Taxonomy" id="2715399"/>
    <lineage>
        <taxon>Bacteria</taxon>
        <taxon>Bacillati</taxon>
        <taxon>Actinomycetota</taxon>
        <taxon>Actinomycetes</taxon>
        <taxon>Streptosporangiales</taxon>
        <taxon>Nocardiopsidaceae</taxon>
        <taxon>Marinactinospora</taxon>
    </lineage>
</organism>
<dbReference type="InterPro" id="IPR019251">
    <property type="entry name" value="DUF2231_TM"/>
</dbReference>
<gene>
    <name evidence="8" type="ORF">ACFQRF_18380</name>
</gene>
<evidence type="ECO:0000256" key="2">
    <source>
        <dbReference type="ARBA" id="ARBA00022723"/>
    </source>
</evidence>
<proteinExistence type="predicted"/>
<dbReference type="PANTHER" id="PTHR21496:SF23">
    <property type="entry name" value="3-PHENYLPROPIONATE_CINNAMIC ACID DIOXYGENASE FERREDOXIN SUBUNIT"/>
    <property type="match status" value="1"/>
</dbReference>
<keyword evidence="1" id="KW-0001">2Fe-2S</keyword>
<dbReference type="InterPro" id="IPR036922">
    <property type="entry name" value="Rieske_2Fe-2S_sf"/>
</dbReference>
<evidence type="ECO:0000256" key="4">
    <source>
        <dbReference type="ARBA" id="ARBA00023014"/>
    </source>
</evidence>
<keyword evidence="3" id="KW-0408">Iron</keyword>
<feature type="transmembrane region" description="Helical" evidence="6">
    <location>
        <begin position="79"/>
        <end position="96"/>
    </location>
</feature>
<evidence type="ECO:0000256" key="3">
    <source>
        <dbReference type="ARBA" id="ARBA00023004"/>
    </source>
</evidence>
<dbReference type="SUPFAM" id="SSF50022">
    <property type="entry name" value="ISP domain"/>
    <property type="match status" value="1"/>
</dbReference>
<keyword evidence="6" id="KW-0812">Transmembrane</keyword>
<feature type="transmembrane region" description="Helical" evidence="6">
    <location>
        <begin position="137"/>
        <end position="161"/>
    </location>
</feature>
<keyword evidence="6" id="KW-1133">Transmembrane helix</keyword>
<dbReference type="Pfam" id="PF09990">
    <property type="entry name" value="DUF2231"/>
    <property type="match status" value="1"/>
</dbReference>
<evidence type="ECO:0000313" key="9">
    <source>
        <dbReference type="Proteomes" id="UP001596540"/>
    </source>
</evidence>
<evidence type="ECO:0000256" key="1">
    <source>
        <dbReference type="ARBA" id="ARBA00022714"/>
    </source>
</evidence>
<dbReference type="RefSeq" id="WP_379872345.1">
    <property type="nucleotide sequence ID" value="NZ_JBHTBH010000008.1"/>
</dbReference>
<keyword evidence="9" id="KW-1185">Reference proteome</keyword>
<evidence type="ECO:0000313" key="8">
    <source>
        <dbReference type="EMBL" id="MFC7329703.1"/>
    </source>
</evidence>
<feature type="region of interest" description="Disordered" evidence="5">
    <location>
        <begin position="281"/>
        <end position="305"/>
    </location>
</feature>
<protein>
    <submittedName>
        <fullName evidence="8">Rieske 2Fe-2S domain-containing protein</fullName>
    </submittedName>
</protein>
<dbReference type="InterPro" id="IPR017941">
    <property type="entry name" value="Rieske_2Fe-2S"/>
</dbReference>
<keyword evidence="2" id="KW-0479">Metal-binding</keyword>
<feature type="domain" description="Rieske" evidence="7">
    <location>
        <begin position="182"/>
        <end position="277"/>
    </location>
</feature>
<keyword evidence="4" id="KW-0411">Iron-sulfur</keyword>
<evidence type="ECO:0000256" key="5">
    <source>
        <dbReference type="SAM" id="MobiDB-lite"/>
    </source>
</evidence>
<feature type="transmembrane region" description="Helical" evidence="6">
    <location>
        <begin position="108"/>
        <end position="125"/>
    </location>
</feature>
<dbReference type="Proteomes" id="UP001596540">
    <property type="component" value="Unassembled WGS sequence"/>
</dbReference>
<dbReference type="EMBL" id="JBHTBH010000008">
    <property type="protein sequence ID" value="MFC7329703.1"/>
    <property type="molecule type" value="Genomic_DNA"/>
</dbReference>
<dbReference type="Pfam" id="PF00355">
    <property type="entry name" value="Rieske"/>
    <property type="match status" value="1"/>
</dbReference>
<evidence type="ECO:0000259" key="7">
    <source>
        <dbReference type="PROSITE" id="PS51296"/>
    </source>
</evidence>
<dbReference type="Gene3D" id="2.102.10.10">
    <property type="entry name" value="Rieske [2Fe-2S] iron-sulphur domain"/>
    <property type="match status" value="1"/>
</dbReference>
<name>A0ABW2KII6_9ACTN</name>
<reference evidence="9" key="1">
    <citation type="journal article" date="2019" name="Int. J. Syst. Evol. Microbiol.">
        <title>The Global Catalogue of Microorganisms (GCM) 10K type strain sequencing project: providing services to taxonomists for standard genome sequencing and annotation.</title>
        <authorList>
            <consortium name="The Broad Institute Genomics Platform"/>
            <consortium name="The Broad Institute Genome Sequencing Center for Infectious Disease"/>
            <person name="Wu L."/>
            <person name="Ma J."/>
        </authorList>
    </citation>
    <scope>NUCLEOTIDE SEQUENCE [LARGE SCALE GENOMIC DNA]</scope>
    <source>
        <strain evidence="9">CGMCC 4.7382</strain>
    </source>
</reference>
<dbReference type="PANTHER" id="PTHR21496">
    <property type="entry name" value="FERREDOXIN-RELATED"/>
    <property type="match status" value="1"/>
</dbReference>
<evidence type="ECO:0000256" key="6">
    <source>
        <dbReference type="SAM" id="Phobius"/>
    </source>
</evidence>
<comment type="caution">
    <text evidence="8">The sequence shown here is derived from an EMBL/GenBank/DDBJ whole genome shotgun (WGS) entry which is preliminary data.</text>
</comment>
<accession>A0ABW2KII6</accession>
<dbReference type="PROSITE" id="PS51296">
    <property type="entry name" value="RIESKE"/>
    <property type="match status" value="1"/>
</dbReference>